<dbReference type="Proteomes" id="UP001179280">
    <property type="component" value="Unassembled WGS sequence"/>
</dbReference>
<gene>
    <name evidence="3" type="ORF">JOC54_000800</name>
</gene>
<protein>
    <submittedName>
        <fullName evidence="3">YggT family protein</fullName>
    </submittedName>
</protein>
<keyword evidence="4" id="KW-1185">Reference proteome</keyword>
<sequence>MEELVVFLFTLLRYALTLYTIAIFIYIIMSFVGGRDSAFGEMLGKLVEPYLEIFRSFIPPIGMIDLSPLIAILLLRFAGTGLISLQNMVLNWLF</sequence>
<organism evidence="3 4">
    <name type="scientific">Shouchella xiaoxiensis</name>
    <dbReference type="NCBI Taxonomy" id="766895"/>
    <lineage>
        <taxon>Bacteria</taxon>
        <taxon>Bacillati</taxon>
        <taxon>Bacillota</taxon>
        <taxon>Bacilli</taxon>
        <taxon>Bacillales</taxon>
        <taxon>Bacillaceae</taxon>
        <taxon>Shouchella</taxon>
    </lineage>
</organism>
<name>A0ABS2SPX7_9BACI</name>
<comment type="similarity">
    <text evidence="1">Belongs to the YggT family.</text>
</comment>
<feature type="transmembrane region" description="Helical" evidence="2">
    <location>
        <begin position="12"/>
        <end position="33"/>
    </location>
</feature>
<keyword evidence="2" id="KW-0812">Transmembrane</keyword>
<evidence type="ECO:0000313" key="4">
    <source>
        <dbReference type="Proteomes" id="UP001179280"/>
    </source>
</evidence>
<dbReference type="PANTHER" id="PTHR33219">
    <property type="entry name" value="YLMG HOMOLOG PROTEIN 2, CHLOROPLASTIC"/>
    <property type="match status" value="1"/>
</dbReference>
<dbReference type="RefSeq" id="WP_054792316.1">
    <property type="nucleotide sequence ID" value="NZ_JAFBCV010000002.1"/>
</dbReference>
<dbReference type="Pfam" id="PF02325">
    <property type="entry name" value="CCB3_YggT"/>
    <property type="match status" value="1"/>
</dbReference>
<dbReference type="InterPro" id="IPR003425">
    <property type="entry name" value="CCB3/YggT"/>
</dbReference>
<evidence type="ECO:0000256" key="1">
    <source>
        <dbReference type="ARBA" id="ARBA00010894"/>
    </source>
</evidence>
<keyword evidence="2" id="KW-1133">Transmembrane helix</keyword>
<comment type="caution">
    <text evidence="3">The sequence shown here is derived from an EMBL/GenBank/DDBJ whole genome shotgun (WGS) entry which is preliminary data.</text>
</comment>
<dbReference type="EMBL" id="JAFBCV010000002">
    <property type="protein sequence ID" value="MBM7837569.1"/>
    <property type="molecule type" value="Genomic_DNA"/>
</dbReference>
<proteinExistence type="inferred from homology"/>
<accession>A0ABS2SPX7</accession>
<dbReference type="PANTHER" id="PTHR33219:SF14">
    <property type="entry name" value="PROTEIN COFACTOR ASSEMBLY OF COMPLEX C SUBUNIT B CCB3, CHLOROPLASTIC-RELATED"/>
    <property type="match status" value="1"/>
</dbReference>
<evidence type="ECO:0000313" key="3">
    <source>
        <dbReference type="EMBL" id="MBM7837569.1"/>
    </source>
</evidence>
<reference evidence="3" key="1">
    <citation type="submission" date="2021-01" db="EMBL/GenBank/DDBJ databases">
        <title>Genomic Encyclopedia of Type Strains, Phase IV (KMG-IV): sequencing the most valuable type-strain genomes for metagenomic binning, comparative biology and taxonomic classification.</title>
        <authorList>
            <person name="Goeker M."/>
        </authorList>
    </citation>
    <scope>NUCLEOTIDE SEQUENCE</scope>
    <source>
        <strain evidence="3">DSM 21943</strain>
    </source>
</reference>
<keyword evidence="2" id="KW-0472">Membrane</keyword>
<evidence type="ECO:0000256" key="2">
    <source>
        <dbReference type="SAM" id="Phobius"/>
    </source>
</evidence>
<feature type="transmembrane region" description="Helical" evidence="2">
    <location>
        <begin position="53"/>
        <end position="75"/>
    </location>
</feature>